<evidence type="ECO:0000256" key="10">
    <source>
        <dbReference type="ARBA" id="ARBA00049158"/>
    </source>
</evidence>
<keyword evidence="8" id="KW-0460">Magnesium</keyword>
<dbReference type="SUPFAM" id="SSF56655">
    <property type="entry name" value="Carbohydrate phosphatase"/>
    <property type="match status" value="1"/>
</dbReference>
<protein>
    <recommendedName>
        <fullName evidence="4 11">Histidinol-phosphatase</fullName>
        <ecNumber evidence="4 11">3.1.3.15</ecNumber>
    </recommendedName>
</protein>
<dbReference type="EMBL" id="JAJNDC010000001">
    <property type="protein sequence ID" value="MCW9711524.1"/>
    <property type="molecule type" value="Genomic_DNA"/>
</dbReference>
<organism evidence="12 13">
    <name type="scientific">Fodinibius salicampi</name>
    <dbReference type="NCBI Taxonomy" id="1920655"/>
    <lineage>
        <taxon>Bacteria</taxon>
        <taxon>Pseudomonadati</taxon>
        <taxon>Balneolota</taxon>
        <taxon>Balneolia</taxon>
        <taxon>Balneolales</taxon>
        <taxon>Balneolaceae</taxon>
        <taxon>Fodinibius</taxon>
    </lineage>
</organism>
<comment type="cofactor">
    <cofactor evidence="1">
        <name>Mg(2+)</name>
        <dbReference type="ChEBI" id="CHEBI:18420"/>
    </cofactor>
</comment>
<keyword evidence="9" id="KW-0368">Histidine biosynthesis</keyword>
<keyword evidence="5" id="KW-0028">Amino-acid biosynthesis</keyword>
<reference evidence="12 13" key="1">
    <citation type="submission" date="2021-11" db="EMBL/GenBank/DDBJ databases">
        <title>Aliifidinibius sp. nov., a new bacterium isolated from saline soil.</title>
        <authorList>
            <person name="Galisteo C."/>
            <person name="De La Haba R."/>
            <person name="Sanchez-Porro C."/>
            <person name="Ventosa A."/>
        </authorList>
    </citation>
    <scope>NUCLEOTIDE SEQUENCE [LARGE SCALE GENOMIC DNA]</scope>
    <source>
        <strain evidence="12 13">KACC 190600</strain>
    </source>
</reference>
<evidence type="ECO:0000256" key="1">
    <source>
        <dbReference type="ARBA" id="ARBA00001946"/>
    </source>
</evidence>
<comment type="caution">
    <text evidence="12">The sequence shown here is derived from an EMBL/GenBank/DDBJ whole genome shotgun (WGS) entry which is preliminary data.</text>
</comment>
<dbReference type="Gene3D" id="3.30.540.10">
    <property type="entry name" value="Fructose-1,6-Bisphosphatase, subunit A, domain 1"/>
    <property type="match status" value="1"/>
</dbReference>
<gene>
    <name evidence="12" type="primary">hisN</name>
    <name evidence="12" type="ORF">LQ318_01290</name>
</gene>
<comment type="similarity">
    <text evidence="3">Belongs to the inositol monophosphatase superfamily.</text>
</comment>
<accession>A0ABT3PUK0</accession>
<dbReference type="Proteomes" id="UP001207337">
    <property type="component" value="Unassembled WGS sequence"/>
</dbReference>
<dbReference type="PRINTS" id="PR00377">
    <property type="entry name" value="IMPHPHTASES"/>
</dbReference>
<proteinExistence type="inferred from homology"/>
<dbReference type="NCBIfam" id="TIGR02067">
    <property type="entry name" value="his_9_HisN"/>
    <property type="match status" value="1"/>
</dbReference>
<evidence type="ECO:0000256" key="2">
    <source>
        <dbReference type="ARBA" id="ARBA00004970"/>
    </source>
</evidence>
<evidence type="ECO:0000256" key="5">
    <source>
        <dbReference type="ARBA" id="ARBA00022605"/>
    </source>
</evidence>
<name>A0ABT3PUK0_9BACT</name>
<dbReference type="Gene3D" id="3.40.190.80">
    <property type="match status" value="1"/>
</dbReference>
<dbReference type="Pfam" id="PF00459">
    <property type="entry name" value="Inositol_P"/>
    <property type="match status" value="1"/>
</dbReference>
<dbReference type="CDD" id="cd01641">
    <property type="entry name" value="Bacterial_IMPase_like_1"/>
    <property type="match status" value="1"/>
</dbReference>
<evidence type="ECO:0000256" key="3">
    <source>
        <dbReference type="ARBA" id="ARBA00009759"/>
    </source>
</evidence>
<dbReference type="InterPro" id="IPR011809">
    <property type="entry name" value="His_9_proposed"/>
</dbReference>
<dbReference type="GO" id="GO:0004401">
    <property type="term" value="F:histidinol-phosphatase activity"/>
    <property type="evidence" value="ECO:0007669"/>
    <property type="project" value="UniProtKB-EC"/>
</dbReference>
<dbReference type="PROSITE" id="PS00629">
    <property type="entry name" value="IMP_1"/>
    <property type="match status" value="1"/>
</dbReference>
<evidence type="ECO:0000256" key="8">
    <source>
        <dbReference type="ARBA" id="ARBA00022842"/>
    </source>
</evidence>
<dbReference type="EC" id="3.1.3.15" evidence="4 11"/>
<keyword evidence="7 12" id="KW-0378">Hydrolase</keyword>
<dbReference type="InterPro" id="IPR020583">
    <property type="entry name" value="Inositol_monoP_metal-BS"/>
</dbReference>
<keyword evidence="6" id="KW-0479">Metal-binding</keyword>
<evidence type="ECO:0000256" key="11">
    <source>
        <dbReference type="NCBIfam" id="TIGR02067"/>
    </source>
</evidence>
<keyword evidence="13" id="KW-1185">Reference proteome</keyword>
<evidence type="ECO:0000256" key="7">
    <source>
        <dbReference type="ARBA" id="ARBA00022801"/>
    </source>
</evidence>
<dbReference type="InterPro" id="IPR000760">
    <property type="entry name" value="Inositol_monophosphatase-like"/>
</dbReference>
<dbReference type="PANTHER" id="PTHR20854">
    <property type="entry name" value="INOSITOL MONOPHOSPHATASE"/>
    <property type="match status" value="1"/>
</dbReference>
<evidence type="ECO:0000313" key="13">
    <source>
        <dbReference type="Proteomes" id="UP001207337"/>
    </source>
</evidence>
<comment type="catalytic activity">
    <reaction evidence="10">
        <text>L-histidinol phosphate + H2O = L-histidinol + phosphate</text>
        <dbReference type="Rhea" id="RHEA:14465"/>
        <dbReference type="ChEBI" id="CHEBI:15377"/>
        <dbReference type="ChEBI" id="CHEBI:43474"/>
        <dbReference type="ChEBI" id="CHEBI:57699"/>
        <dbReference type="ChEBI" id="CHEBI:57980"/>
        <dbReference type="EC" id="3.1.3.15"/>
    </reaction>
</comment>
<evidence type="ECO:0000256" key="9">
    <source>
        <dbReference type="ARBA" id="ARBA00023102"/>
    </source>
</evidence>
<evidence type="ECO:0000256" key="4">
    <source>
        <dbReference type="ARBA" id="ARBA00013085"/>
    </source>
</evidence>
<sequence>MNFDLDTIHKLAIKIAKKGGDHTLNYFNKSFEVERKSDDSPVTIADREAESIMRKAIAERFPDHGIIGEEHGKSNEGSSVQWILDPIDGTKSFIHGVPLYTTLIGVVVDDEPVVGVIYAPALDELCEAAKGKGARLNGEKCKVRSCDSLGEASFMSTDVYTAEEFDYGDAFDMLIEETQIHRTWGDAYGHMLVATGRADLMFDPVLSIWDAAPLLTVLQEAGGVFCDTDGNETIQSGNGFSTSRPLIPEVLEVFKKS</sequence>
<dbReference type="RefSeq" id="WP_265786807.1">
    <property type="nucleotide sequence ID" value="NZ_BAABRS010000001.1"/>
</dbReference>
<evidence type="ECO:0000313" key="12">
    <source>
        <dbReference type="EMBL" id="MCW9711524.1"/>
    </source>
</evidence>
<comment type="pathway">
    <text evidence="2">Amino-acid biosynthesis; L-histidine biosynthesis; L-histidine from 5-phospho-alpha-D-ribose 1-diphosphate: step 8/9.</text>
</comment>
<evidence type="ECO:0000256" key="6">
    <source>
        <dbReference type="ARBA" id="ARBA00022723"/>
    </source>
</evidence>
<dbReference type="PANTHER" id="PTHR20854:SF4">
    <property type="entry name" value="INOSITOL-1-MONOPHOSPHATASE-RELATED"/>
    <property type="match status" value="1"/>
</dbReference>